<name>A0A0D1ANJ8_CLOBO</name>
<protein>
    <submittedName>
        <fullName evidence="2">Membrane protein</fullName>
    </submittedName>
</protein>
<dbReference type="InterPro" id="IPR025699">
    <property type="entry name" value="ABC2_memb-like"/>
</dbReference>
<feature type="transmembrane region" description="Helical" evidence="1">
    <location>
        <begin position="44"/>
        <end position="61"/>
    </location>
</feature>
<dbReference type="OrthoDB" id="2917865at2"/>
<organism evidence="2 3">
    <name type="scientific">Clostridium botulinum B2 450</name>
    <dbReference type="NCBI Taxonomy" id="1379739"/>
    <lineage>
        <taxon>Bacteria</taxon>
        <taxon>Bacillati</taxon>
        <taxon>Bacillota</taxon>
        <taxon>Clostridia</taxon>
        <taxon>Eubacteriales</taxon>
        <taxon>Clostridiaceae</taxon>
        <taxon>Clostridium</taxon>
    </lineage>
</organism>
<gene>
    <name evidence="2" type="ORF">N495_14375</name>
</gene>
<feature type="transmembrane region" description="Helical" evidence="1">
    <location>
        <begin position="12"/>
        <end position="32"/>
    </location>
</feature>
<proteinExistence type="predicted"/>
<comment type="caution">
    <text evidence="2">The sequence shown here is derived from an EMBL/GenBank/DDBJ whole genome shotgun (WGS) entry which is preliminary data.</text>
</comment>
<keyword evidence="1" id="KW-0472">Membrane</keyword>
<keyword evidence="1" id="KW-0812">Transmembrane</keyword>
<feature type="transmembrane region" description="Helical" evidence="1">
    <location>
        <begin position="119"/>
        <end position="139"/>
    </location>
</feature>
<feature type="transmembrane region" description="Helical" evidence="1">
    <location>
        <begin position="160"/>
        <end position="179"/>
    </location>
</feature>
<dbReference type="PATRIC" id="fig|1379739.3.peg.3268"/>
<feature type="transmembrane region" description="Helical" evidence="1">
    <location>
        <begin position="199"/>
        <end position="220"/>
    </location>
</feature>
<dbReference type="Proteomes" id="UP000032250">
    <property type="component" value="Unassembled WGS sequence"/>
</dbReference>
<feature type="transmembrane region" description="Helical" evidence="1">
    <location>
        <begin position="89"/>
        <end position="113"/>
    </location>
</feature>
<dbReference type="EMBL" id="JXSU01000007">
    <property type="protein sequence ID" value="KIS24704.1"/>
    <property type="molecule type" value="Genomic_DNA"/>
</dbReference>
<evidence type="ECO:0000256" key="1">
    <source>
        <dbReference type="SAM" id="Phobius"/>
    </source>
</evidence>
<sequence>MKNIINLIINDLMLCRKIFLVSIPMIMSLVFLGLECNMSGEQHYIYIYVIAMTSYILINYVEQAISKNKSNMFIYSLPIEKNNIVLEKYLFVISINVINWVICILTTVVFSIILKGRLIGNICSIGDFVFATTLVSIYYSVYYPLYFKLGSNKLNLFNRYIYMLIILLPVIIQKIVGILNISISKKDFYRQINIIQNEFLWIILFEIIMVTISVYISIVIHKNKTIMYE</sequence>
<accession>A0A0D1ANJ8</accession>
<dbReference type="RefSeq" id="WP_042384420.1">
    <property type="nucleotide sequence ID" value="NZ_JXSU01000007.1"/>
</dbReference>
<dbReference type="Pfam" id="PF13346">
    <property type="entry name" value="ABC2_membrane_5"/>
    <property type="match status" value="1"/>
</dbReference>
<reference evidence="2 3" key="1">
    <citation type="submission" date="2014-06" db="EMBL/GenBank/DDBJ databases">
        <title>Genome characterization of distinct group I Clostridium botulinum lineages.</title>
        <authorList>
            <person name="Giordani F."/>
            <person name="Anselmo A."/>
            <person name="Fillo S."/>
            <person name="Palozzi A.M."/>
            <person name="Fortunato A."/>
            <person name="Gentile B."/>
            <person name="Ciammaruconi A."/>
            <person name="Anniballi F."/>
            <person name="De Medici D."/>
            <person name="Lista F."/>
        </authorList>
    </citation>
    <scope>NUCLEOTIDE SEQUENCE [LARGE SCALE GENOMIC DNA]</scope>
    <source>
        <strain evidence="2 3">B2 450</strain>
    </source>
</reference>
<dbReference type="HOGENOM" id="CLU_102880_1_1_9"/>
<evidence type="ECO:0000313" key="2">
    <source>
        <dbReference type="EMBL" id="KIS24704.1"/>
    </source>
</evidence>
<keyword evidence="1" id="KW-1133">Transmembrane helix</keyword>
<dbReference type="AlphaFoldDB" id="A0A0D1ANJ8"/>
<evidence type="ECO:0000313" key="3">
    <source>
        <dbReference type="Proteomes" id="UP000032250"/>
    </source>
</evidence>